<accession>A0A9P5C218</accession>
<dbReference type="Proteomes" id="UP000758155">
    <property type="component" value="Unassembled WGS sequence"/>
</dbReference>
<gene>
    <name evidence="2" type="ORF">E8E12_009488</name>
</gene>
<feature type="region of interest" description="Disordered" evidence="1">
    <location>
        <begin position="1"/>
        <end position="87"/>
    </location>
</feature>
<keyword evidence="3" id="KW-1185">Reference proteome</keyword>
<feature type="compositionally biased region" description="Polar residues" evidence="1">
    <location>
        <begin position="65"/>
        <end position="82"/>
    </location>
</feature>
<evidence type="ECO:0000313" key="2">
    <source>
        <dbReference type="EMBL" id="KAF3040558.1"/>
    </source>
</evidence>
<organism evidence="2 3">
    <name type="scientific">Didymella heteroderae</name>
    <dbReference type="NCBI Taxonomy" id="1769908"/>
    <lineage>
        <taxon>Eukaryota</taxon>
        <taxon>Fungi</taxon>
        <taxon>Dikarya</taxon>
        <taxon>Ascomycota</taxon>
        <taxon>Pezizomycotina</taxon>
        <taxon>Dothideomycetes</taxon>
        <taxon>Pleosporomycetidae</taxon>
        <taxon>Pleosporales</taxon>
        <taxon>Pleosporineae</taxon>
        <taxon>Didymellaceae</taxon>
        <taxon>Didymella</taxon>
    </lineage>
</organism>
<dbReference type="AlphaFoldDB" id="A0A9P5C218"/>
<name>A0A9P5C218_9PLEO</name>
<sequence>MARGNQREPRCSNSWRPSDGPLSPQAGPPQREQSPVPFECSDRLSVTHTPHPGTRPYSMVDQGLTPDSTRATPESPFQTFKNPNLMPVVPRHPQTAQTSLAADGVGQFKEIEEERLPQIWHTSIDDLIRRTAHDFDLVMNYRRDAEGGQRWTPGDIAHIRDVGKNLHRDIFALRRWQRVVAQQGDQDKIMMMHIKREANFVKLLCERVQSAISKYEQKCNLELLRDGVYAQDEDGNLYKPTAPQEYVVEGGHLHDVTQMSDDGLEDSRWDYPQDDIRGHYQDHGSAARLETPPDTESSSLSKGRLAFDFAFQSNPVGRPRIEATHETSKQPSEQLTISRSGRLADGRILKPHQERSRSELSIQILLITK</sequence>
<protein>
    <submittedName>
        <fullName evidence="2">Uncharacterized protein</fullName>
    </submittedName>
</protein>
<dbReference type="EMBL" id="SWKV01000025">
    <property type="protein sequence ID" value="KAF3040558.1"/>
    <property type="molecule type" value="Genomic_DNA"/>
</dbReference>
<feature type="compositionally biased region" description="Basic and acidic residues" evidence="1">
    <location>
        <begin position="1"/>
        <end position="10"/>
    </location>
</feature>
<reference evidence="2" key="1">
    <citation type="submission" date="2019-04" db="EMBL/GenBank/DDBJ databases">
        <title>Sequencing of skin fungus with MAO and IRED activity.</title>
        <authorList>
            <person name="Marsaioli A.J."/>
            <person name="Bonatto J.M.C."/>
            <person name="Reis Junior O."/>
        </authorList>
    </citation>
    <scope>NUCLEOTIDE SEQUENCE</scope>
    <source>
        <strain evidence="2">28M1</strain>
    </source>
</reference>
<feature type="compositionally biased region" description="Basic and acidic residues" evidence="1">
    <location>
        <begin position="272"/>
        <end position="282"/>
    </location>
</feature>
<evidence type="ECO:0000256" key="1">
    <source>
        <dbReference type="SAM" id="MobiDB-lite"/>
    </source>
</evidence>
<proteinExistence type="predicted"/>
<dbReference type="OrthoDB" id="3799266at2759"/>
<feature type="region of interest" description="Disordered" evidence="1">
    <location>
        <begin position="272"/>
        <end position="301"/>
    </location>
</feature>
<comment type="caution">
    <text evidence="2">The sequence shown here is derived from an EMBL/GenBank/DDBJ whole genome shotgun (WGS) entry which is preliminary data.</text>
</comment>
<evidence type="ECO:0000313" key="3">
    <source>
        <dbReference type="Proteomes" id="UP000758155"/>
    </source>
</evidence>